<dbReference type="SUPFAM" id="SSF52540">
    <property type="entry name" value="P-loop containing nucleoside triphosphate hydrolases"/>
    <property type="match status" value="1"/>
</dbReference>
<dbReference type="GO" id="GO:0044206">
    <property type="term" value="P:UMP salvage"/>
    <property type="evidence" value="ECO:0007669"/>
    <property type="project" value="UniProtKB-UniPathway"/>
</dbReference>
<keyword evidence="2 5" id="KW-0808">Transferase</keyword>
<evidence type="ECO:0000313" key="7">
    <source>
        <dbReference type="EMBL" id="PQL93456.1"/>
    </source>
</evidence>
<keyword evidence="4 5" id="KW-0418">Kinase</keyword>
<evidence type="ECO:0000313" key="8">
    <source>
        <dbReference type="Proteomes" id="UP000238042"/>
    </source>
</evidence>
<evidence type="ECO:0000256" key="1">
    <source>
        <dbReference type="ARBA" id="ARBA00004690"/>
    </source>
</evidence>
<evidence type="ECO:0000256" key="5">
    <source>
        <dbReference type="RuleBase" id="RU003825"/>
    </source>
</evidence>
<comment type="similarity">
    <text evidence="5">Belongs to the uridine kinase family.</text>
</comment>
<dbReference type="InterPro" id="IPR006083">
    <property type="entry name" value="PRK/URK"/>
</dbReference>
<keyword evidence="5" id="KW-0963">Cytoplasm</keyword>
<comment type="pathway">
    <text evidence="5">Pyrimidine metabolism; CTP biosynthesis via salvage pathway; CTP from cytidine: step 1/3.</text>
</comment>
<keyword evidence="3 5" id="KW-0547">Nucleotide-binding</keyword>
<dbReference type="Proteomes" id="UP000238042">
    <property type="component" value="Unassembled WGS sequence"/>
</dbReference>
<dbReference type="InterPro" id="IPR027417">
    <property type="entry name" value="P-loop_NTPase"/>
</dbReference>
<evidence type="ECO:0000256" key="4">
    <source>
        <dbReference type="ARBA" id="ARBA00022777"/>
    </source>
</evidence>
<dbReference type="CDD" id="cd02023">
    <property type="entry name" value="UMPK"/>
    <property type="match status" value="1"/>
</dbReference>
<dbReference type="NCBIfam" id="TIGR00235">
    <property type="entry name" value="udk"/>
    <property type="match status" value="1"/>
</dbReference>
<comment type="subcellular location">
    <subcellularLocation>
        <location evidence="5">Cytoplasm</location>
    </subcellularLocation>
</comment>
<dbReference type="GO" id="GO:0005737">
    <property type="term" value="C:cytoplasm"/>
    <property type="evidence" value="ECO:0007669"/>
    <property type="project" value="UniProtKB-SubCell"/>
</dbReference>
<dbReference type="EMBL" id="PSZM01000034">
    <property type="protein sequence ID" value="PQL93456.1"/>
    <property type="molecule type" value="Genomic_DNA"/>
</dbReference>
<comment type="catalytic activity">
    <reaction evidence="5">
        <text>uridine + ATP = UMP + ADP + H(+)</text>
        <dbReference type="Rhea" id="RHEA:16825"/>
        <dbReference type="ChEBI" id="CHEBI:15378"/>
        <dbReference type="ChEBI" id="CHEBI:16704"/>
        <dbReference type="ChEBI" id="CHEBI:30616"/>
        <dbReference type="ChEBI" id="CHEBI:57865"/>
        <dbReference type="ChEBI" id="CHEBI:456216"/>
        <dbReference type="EC" id="2.7.1.48"/>
    </reaction>
</comment>
<dbReference type="GO" id="GO:0043771">
    <property type="term" value="F:cytidine kinase activity"/>
    <property type="evidence" value="ECO:0007669"/>
    <property type="project" value="RHEA"/>
</dbReference>
<dbReference type="NCBIfam" id="NF004018">
    <property type="entry name" value="PRK05480.1"/>
    <property type="match status" value="1"/>
</dbReference>
<proteinExistence type="inferred from homology"/>
<dbReference type="UniPathway" id="UPA00574">
    <property type="reaction ID" value="UER00637"/>
</dbReference>
<dbReference type="PRINTS" id="PR00988">
    <property type="entry name" value="URIDINKINASE"/>
</dbReference>
<dbReference type="GO" id="GO:0005524">
    <property type="term" value="F:ATP binding"/>
    <property type="evidence" value="ECO:0007669"/>
    <property type="project" value="UniProtKB-KW"/>
</dbReference>
<sequence>MLTIGIAGGTGSGKTTVVNNILKQLDSNQVNVLTQDNYYHYNPNLSFDERVKLNYDHPRSIDFDLLLKHVQQLKSGLPINEPLYSFITHSRTEDVTMIQPKEILIVEGILVLADTELRKEFDVKVFVNADSDERLIRRIRRDIQERGRDLEEVIERYQTTLKPMHEEFIQPSMAFADIIIPTMKKNTVAIDVLSSVIKNTLKVTHN</sequence>
<feature type="domain" description="Phosphoribulokinase/uridine kinase" evidence="6">
    <location>
        <begin position="4"/>
        <end position="188"/>
    </location>
</feature>
<accession>A0A2S8AEC1</accession>
<dbReference type="PANTHER" id="PTHR10285">
    <property type="entry name" value="URIDINE KINASE"/>
    <property type="match status" value="1"/>
</dbReference>
<comment type="caution">
    <text evidence="7">The sequence shown here is derived from an EMBL/GenBank/DDBJ whole genome shotgun (WGS) entry which is preliminary data.</text>
</comment>
<dbReference type="AlphaFoldDB" id="A0A2S8AEC1"/>
<reference evidence="7 8" key="1">
    <citation type="submission" date="2018-02" db="EMBL/GenBank/DDBJ databases">
        <title>Genome sequences of Apibacter spp., gut symbionts of Asian honey bees.</title>
        <authorList>
            <person name="Kwong W.K."/>
            <person name="Steele M.I."/>
            <person name="Moran N.A."/>
        </authorList>
    </citation>
    <scope>NUCLEOTIDE SEQUENCE [LARGE SCALE GENOMIC DNA]</scope>
    <source>
        <strain evidence="8">wkB301</strain>
    </source>
</reference>
<dbReference type="InterPro" id="IPR000764">
    <property type="entry name" value="Uridine_kinase-like"/>
</dbReference>
<dbReference type="GO" id="GO:0004849">
    <property type="term" value="F:uridine kinase activity"/>
    <property type="evidence" value="ECO:0007669"/>
    <property type="project" value="UniProtKB-EC"/>
</dbReference>
<comment type="catalytic activity">
    <reaction evidence="5">
        <text>cytidine + ATP = CMP + ADP + H(+)</text>
        <dbReference type="Rhea" id="RHEA:24674"/>
        <dbReference type="ChEBI" id="CHEBI:15378"/>
        <dbReference type="ChEBI" id="CHEBI:17562"/>
        <dbReference type="ChEBI" id="CHEBI:30616"/>
        <dbReference type="ChEBI" id="CHEBI:60377"/>
        <dbReference type="ChEBI" id="CHEBI:456216"/>
        <dbReference type="EC" id="2.7.1.48"/>
    </reaction>
</comment>
<dbReference type="RefSeq" id="WP_105246451.1">
    <property type="nucleotide sequence ID" value="NZ_PSZM01000034.1"/>
</dbReference>
<keyword evidence="5" id="KW-0067">ATP-binding</keyword>
<dbReference type="Pfam" id="PF00485">
    <property type="entry name" value="PRK"/>
    <property type="match status" value="1"/>
</dbReference>
<comment type="pathway">
    <text evidence="1 5">Pyrimidine metabolism; UMP biosynthesis via salvage pathway; UMP from uridine: step 1/1.</text>
</comment>
<protein>
    <recommendedName>
        <fullName evidence="5">Uridine kinase</fullName>
        <ecNumber evidence="5">2.7.1.48</ecNumber>
    </recommendedName>
</protein>
<name>A0A2S8AEC1_9FLAO</name>
<dbReference type="EC" id="2.7.1.48" evidence="5"/>
<evidence type="ECO:0000259" key="6">
    <source>
        <dbReference type="Pfam" id="PF00485"/>
    </source>
</evidence>
<dbReference type="UniPathway" id="UPA00579">
    <property type="reaction ID" value="UER00640"/>
</dbReference>
<keyword evidence="8" id="KW-1185">Reference proteome</keyword>
<dbReference type="OrthoDB" id="9777642at2"/>
<dbReference type="GO" id="GO:0044211">
    <property type="term" value="P:CTP salvage"/>
    <property type="evidence" value="ECO:0007669"/>
    <property type="project" value="UniProtKB-UniPathway"/>
</dbReference>
<dbReference type="Gene3D" id="3.40.50.300">
    <property type="entry name" value="P-loop containing nucleotide triphosphate hydrolases"/>
    <property type="match status" value="1"/>
</dbReference>
<organism evidence="7 8">
    <name type="scientific">Apibacter adventoris</name>
    <dbReference type="NCBI Taxonomy" id="1679466"/>
    <lineage>
        <taxon>Bacteria</taxon>
        <taxon>Pseudomonadati</taxon>
        <taxon>Bacteroidota</taxon>
        <taxon>Flavobacteriia</taxon>
        <taxon>Flavobacteriales</taxon>
        <taxon>Weeksellaceae</taxon>
        <taxon>Apibacter</taxon>
    </lineage>
</organism>
<evidence type="ECO:0000256" key="3">
    <source>
        <dbReference type="ARBA" id="ARBA00022741"/>
    </source>
</evidence>
<evidence type="ECO:0000256" key="2">
    <source>
        <dbReference type="ARBA" id="ARBA00022679"/>
    </source>
</evidence>
<gene>
    <name evidence="7" type="ORF">C4S77_04745</name>
</gene>